<sequence>MSQSTRSISGDPPASIRVEGLTKRFGSVVAVDSISFEVPAGRTVALLGGNGAGKTTTLSVLLGLLLPTAGRVEVLGRDMLRERYRVLPRMNFSSPYVDLPHRLTVEENLTVYAHLYGLTGYRRRIHELAEELDLSRLLNRSSGGLSAGQKTRVALAKALLNEPEVLLLDEPTASLDPDTADWIRTYLERFRARTGATILLASHNMAEVERLCDGVLMMKGGRIVDRGAPAELLARYGRATLDEVFLDIARDRRAAAE</sequence>
<keyword evidence="8" id="KW-1185">Reference proteome</keyword>
<reference evidence="8" key="1">
    <citation type="journal article" date="2019" name="Int. J. Syst. Evol. Microbiol.">
        <title>The Global Catalogue of Microorganisms (GCM) 10K type strain sequencing project: providing services to taxonomists for standard genome sequencing and annotation.</title>
        <authorList>
            <consortium name="The Broad Institute Genomics Platform"/>
            <consortium name="The Broad Institute Genome Sequencing Center for Infectious Disease"/>
            <person name="Wu L."/>
            <person name="Ma J."/>
        </authorList>
    </citation>
    <scope>NUCLEOTIDE SEQUENCE [LARGE SCALE GENOMIC DNA]</scope>
    <source>
        <strain evidence="8">CGMCC 1.16275</strain>
    </source>
</reference>
<evidence type="ECO:0000256" key="5">
    <source>
        <dbReference type="ARBA" id="ARBA00022840"/>
    </source>
</evidence>
<organism evidence="7 8">
    <name type="scientific">Rhodocista pekingensis</name>
    <dbReference type="NCBI Taxonomy" id="201185"/>
    <lineage>
        <taxon>Bacteria</taxon>
        <taxon>Pseudomonadati</taxon>
        <taxon>Pseudomonadota</taxon>
        <taxon>Alphaproteobacteria</taxon>
        <taxon>Rhodospirillales</taxon>
        <taxon>Azospirillaceae</taxon>
        <taxon>Rhodocista</taxon>
    </lineage>
</organism>
<dbReference type="EMBL" id="JBHTCM010000010">
    <property type="protein sequence ID" value="MFC7334009.1"/>
    <property type="molecule type" value="Genomic_DNA"/>
</dbReference>
<dbReference type="SUPFAM" id="SSF52540">
    <property type="entry name" value="P-loop containing nucleoside triphosphate hydrolases"/>
    <property type="match status" value="1"/>
</dbReference>
<dbReference type="InterPro" id="IPR027417">
    <property type="entry name" value="P-loop_NTPase"/>
</dbReference>
<dbReference type="PROSITE" id="PS00211">
    <property type="entry name" value="ABC_TRANSPORTER_1"/>
    <property type="match status" value="1"/>
</dbReference>
<evidence type="ECO:0000256" key="4">
    <source>
        <dbReference type="ARBA" id="ARBA00022741"/>
    </source>
</evidence>
<comment type="similarity">
    <text evidence="1">Belongs to the ABC transporter superfamily.</text>
</comment>
<dbReference type="PROSITE" id="PS50893">
    <property type="entry name" value="ABC_TRANSPORTER_2"/>
    <property type="match status" value="1"/>
</dbReference>
<keyword evidence="2" id="KW-0813">Transport</keyword>
<evidence type="ECO:0000313" key="7">
    <source>
        <dbReference type="EMBL" id="MFC7334009.1"/>
    </source>
</evidence>
<evidence type="ECO:0000259" key="6">
    <source>
        <dbReference type="PROSITE" id="PS50893"/>
    </source>
</evidence>
<accession>A0ABW2KYB2</accession>
<dbReference type="PANTHER" id="PTHR42711">
    <property type="entry name" value="ABC TRANSPORTER ATP-BINDING PROTEIN"/>
    <property type="match status" value="1"/>
</dbReference>
<dbReference type="SMART" id="SM00382">
    <property type="entry name" value="AAA"/>
    <property type="match status" value="1"/>
</dbReference>
<dbReference type="Pfam" id="PF00005">
    <property type="entry name" value="ABC_tran"/>
    <property type="match status" value="1"/>
</dbReference>
<gene>
    <name evidence="7" type="ORF">ACFQPS_12625</name>
</gene>
<dbReference type="Gene3D" id="3.40.50.300">
    <property type="entry name" value="P-loop containing nucleotide triphosphate hydrolases"/>
    <property type="match status" value="1"/>
</dbReference>
<proteinExistence type="inferred from homology"/>
<comment type="caution">
    <text evidence="7">The sequence shown here is derived from an EMBL/GenBank/DDBJ whole genome shotgun (WGS) entry which is preliminary data.</text>
</comment>
<dbReference type="InterPro" id="IPR017871">
    <property type="entry name" value="ABC_transporter-like_CS"/>
</dbReference>
<dbReference type="CDD" id="cd03230">
    <property type="entry name" value="ABC_DR_subfamily_A"/>
    <property type="match status" value="1"/>
</dbReference>
<evidence type="ECO:0000313" key="8">
    <source>
        <dbReference type="Proteomes" id="UP001596456"/>
    </source>
</evidence>
<dbReference type="InterPro" id="IPR003593">
    <property type="entry name" value="AAA+_ATPase"/>
</dbReference>
<dbReference type="InterPro" id="IPR003439">
    <property type="entry name" value="ABC_transporter-like_ATP-bd"/>
</dbReference>
<dbReference type="InterPro" id="IPR050763">
    <property type="entry name" value="ABC_transporter_ATP-binding"/>
</dbReference>
<name>A0ABW2KYB2_9PROT</name>
<evidence type="ECO:0000256" key="3">
    <source>
        <dbReference type="ARBA" id="ARBA00022458"/>
    </source>
</evidence>
<keyword evidence="4" id="KW-0547">Nucleotide-binding</keyword>
<dbReference type="GO" id="GO:0005524">
    <property type="term" value="F:ATP binding"/>
    <property type="evidence" value="ECO:0007669"/>
    <property type="project" value="UniProtKB-KW"/>
</dbReference>
<dbReference type="PANTHER" id="PTHR42711:SF5">
    <property type="entry name" value="ABC TRANSPORTER ATP-BINDING PROTEIN NATA"/>
    <property type="match status" value="1"/>
</dbReference>
<evidence type="ECO:0000256" key="1">
    <source>
        <dbReference type="ARBA" id="ARBA00005417"/>
    </source>
</evidence>
<keyword evidence="3" id="KW-0536">Nodulation</keyword>
<dbReference type="RefSeq" id="WP_377359470.1">
    <property type="nucleotide sequence ID" value="NZ_JBHTCM010000010.1"/>
</dbReference>
<keyword evidence="5 7" id="KW-0067">ATP-binding</keyword>
<evidence type="ECO:0000256" key="2">
    <source>
        <dbReference type="ARBA" id="ARBA00022448"/>
    </source>
</evidence>
<feature type="domain" description="ABC transporter" evidence="6">
    <location>
        <begin position="16"/>
        <end position="245"/>
    </location>
</feature>
<dbReference type="Proteomes" id="UP001596456">
    <property type="component" value="Unassembled WGS sequence"/>
</dbReference>
<protein>
    <submittedName>
        <fullName evidence="7">ABC transporter ATP-binding protein</fullName>
    </submittedName>
</protein>